<protein>
    <submittedName>
        <fullName evidence="2">Uncharacterized protein</fullName>
    </submittedName>
</protein>
<reference evidence="2" key="1">
    <citation type="journal article" date="2022" name="Int. J. Mol. Sci.">
        <title>Draft Genome of Tanacetum Coccineum: Genomic Comparison of Closely Related Tanacetum-Family Plants.</title>
        <authorList>
            <person name="Yamashiro T."/>
            <person name="Shiraishi A."/>
            <person name="Nakayama K."/>
            <person name="Satake H."/>
        </authorList>
    </citation>
    <scope>NUCLEOTIDE SEQUENCE</scope>
</reference>
<gene>
    <name evidence="2" type="ORF">Tco_1081029</name>
</gene>
<feature type="region of interest" description="Disordered" evidence="1">
    <location>
        <begin position="1"/>
        <end position="59"/>
    </location>
</feature>
<sequence>MHSQTGLAVRDNSPVEEVTTSVKRKYTKWPQQSKKKDKDLSNPWSPEEDISLSADSEDEEVQEVRPMARIFIGVFKNKEAGIGIEETKDGKRRKNETRLIQQRKLEAHIAHERHQLEFERERKDEMKKMRLDHLKQYLEMLVIKIFSERKKDGVFDDAFGGVGDEEVVVGEGVVVTSSSLEMLTNSCLGGIMVILIFLEGFEEEALVEFTVEWCEEDEDDDRSGEDDLFN</sequence>
<keyword evidence="3" id="KW-1185">Reference proteome</keyword>
<reference evidence="2" key="2">
    <citation type="submission" date="2022-01" db="EMBL/GenBank/DDBJ databases">
        <authorList>
            <person name="Yamashiro T."/>
            <person name="Shiraishi A."/>
            <person name="Satake H."/>
            <person name="Nakayama K."/>
        </authorList>
    </citation>
    <scope>NUCLEOTIDE SEQUENCE</scope>
</reference>
<evidence type="ECO:0000256" key="1">
    <source>
        <dbReference type="SAM" id="MobiDB-lite"/>
    </source>
</evidence>
<dbReference type="Proteomes" id="UP001151760">
    <property type="component" value="Unassembled WGS sequence"/>
</dbReference>
<evidence type="ECO:0000313" key="3">
    <source>
        <dbReference type="Proteomes" id="UP001151760"/>
    </source>
</evidence>
<comment type="caution">
    <text evidence="2">The sequence shown here is derived from an EMBL/GenBank/DDBJ whole genome shotgun (WGS) entry which is preliminary data.</text>
</comment>
<proteinExistence type="predicted"/>
<name>A0ABQ5HWJ1_9ASTR</name>
<organism evidence="2 3">
    <name type="scientific">Tanacetum coccineum</name>
    <dbReference type="NCBI Taxonomy" id="301880"/>
    <lineage>
        <taxon>Eukaryota</taxon>
        <taxon>Viridiplantae</taxon>
        <taxon>Streptophyta</taxon>
        <taxon>Embryophyta</taxon>
        <taxon>Tracheophyta</taxon>
        <taxon>Spermatophyta</taxon>
        <taxon>Magnoliopsida</taxon>
        <taxon>eudicotyledons</taxon>
        <taxon>Gunneridae</taxon>
        <taxon>Pentapetalae</taxon>
        <taxon>asterids</taxon>
        <taxon>campanulids</taxon>
        <taxon>Asterales</taxon>
        <taxon>Asteraceae</taxon>
        <taxon>Asteroideae</taxon>
        <taxon>Anthemideae</taxon>
        <taxon>Anthemidinae</taxon>
        <taxon>Tanacetum</taxon>
    </lineage>
</organism>
<feature type="compositionally biased region" description="Acidic residues" evidence="1">
    <location>
        <begin position="46"/>
        <end position="59"/>
    </location>
</feature>
<evidence type="ECO:0000313" key="2">
    <source>
        <dbReference type="EMBL" id="GJT92184.1"/>
    </source>
</evidence>
<dbReference type="EMBL" id="BQNB010020085">
    <property type="protein sequence ID" value="GJT92184.1"/>
    <property type="molecule type" value="Genomic_DNA"/>
</dbReference>
<accession>A0ABQ5HWJ1</accession>